<reference evidence="1" key="1">
    <citation type="submission" date="2021-08" db="EMBL/GenBank/DDBJ databases">
        <title>WGS assembly of Ceratopteris richardii.</title>
        <authorList>
            <person name="Marchant D.B."/>
            <person name="Chen G."/>
            <person name="Jenkins J."/>
            <person name="Shu S."/>
            <person name="Leebens-Mack J."/>
            <person name="Grimwood J."/>
            <person name="Schmutz J."/>
            <person name="Soltis P."/>
            <person name="Soltis D."/>
            <person name="Chen Z.-H."/>
        </authorList>
    </citation>
    <scope>NUCLEOTIDE SEQUENCE</scope>
    <source>
        <strain evidence="1">Whitten #5841</strain>
        <tissue evidence="1">Leaf</tissue>
    </source>
</reference>
<sequence>MRGSTTIGAVLLRTQLYCISPPSNNFPHVEALMISPPMQRALQPLTALPLFKPTETPPVDGAQLNLPSTRLCIPWGFAPHVMPSAGNLATSLHLLPTTDSTPIATCKCPPFPSTICASHNSDTKHLALR</sequence>
<keyword evidence="2" id="KW-1185">Reference proteome</keyword>
<protein>
    <submittedName>
        <fullName evidence="1">Uncharacterized protein</fullName>
    </submittedName>
</protein>
<gene>
    <name evidence="1" type="ORF">KP509_24G069000</name>
</gene>
<evidence type="ECO:0000313" key="2">
    <source>
        <dbReference type="Proteomes" id="UP000825935"/>
    </source>
</evidence>
<dbReference type="Proteomes" id="UP000825935">
    <property type="component" value="Chromosome 24"/>
</dbReference>
<dbReference type="AlphaFoldDB" id="A0A8T2RW19"/>
<organism evidence="1 2">
    <name type="scientific">Ceratopteris richardii</name>
    <name type="common">Triangle waterfern</name>
    <dbReference type="NCBI Taxonomy" id="49495"/>
    <lineage>
        <taxon>Eukaryota</taxon>
        <taxon>Viridiplantae</taxon>
        <taxon>Streptophyta</taxon>
        <taxon>Embryophyta</taxon>
        <taxon>Tracheophyta</taxon>
        <taxon>Polypodiopsida</taxon>
        <taxon>Polypodiidae</taxon>
        <taxon>Polypodiales</taxon>
        <taxon>Pteridineae</taxon>
        <taxon>Pteridaceae</taxon>
        <taxon>Parkerioideae</taxon>
        <taxon>Ceratopteris</taxon>
    </lineage>
</organism>
<comment type="caution">
    <text evidence="1">The sequence shown here is derived from an EMBL/GenBank/DDBJ whole genome shotgun (WGS) entry which is preliminary data.</text>
</comment>
<name>A0A8T2RW19_CERRI</name>
<proteinExistence type="predicted"/>
<accession>A0A8T2RW19</accession>
<dbReference type="EMBL" id="CM035429">
    <property type="protein sequence ID" value="KAH7300572.1"/>
    <property type="molecule type" value="Genomic_DNA"/>
</dbReference>
<evidence type="ECO:0000313" key="1">
    <source>
        <dbReference type="EMBL" id="KAH7300572.1"/>
    </source>
</evidence>